<evidence type="ECO:0000313" key="5">
    <source>
        <dbReference type="EMBL" id="GAW66541.1"/>
    </source>
</evidence>
<feature type="region of interest" description="Disordered" evidence="3">
    <location>
        <begin position="1"/>
        <end position="41"/>
    </location>
</feature>
<dbReference type="CDD" id="cd06464">
    <property type="entry name" value="ACD_sHsps-like"/>
    <property type="match status" value="1"/>
</dbReference>
<dbReference type="Proteomes" id="UP000194153">
    <property type="component" value="Unassembled WGS sequence"/>
</dbReference>
<gene>
    <name evidence="5" type="ORF">GPEL0_01r1955</name>
</gene>
<sequence>MLEKERDILRRDERPQSERRQLERESERGDLQGRHSTSPMAQMERMFDEVFKKPFFSLWSQRMTGGEMEELYLPVDVFEDGDSVVVKAEIPGIRKEDIDVQLSPDSITISGKKSKEERLEQKDFYRVERSYGSFMRTCRLPVETITDTARASFRDGVLEVRILKSEAATQRVKKLNVE</sequence>
<keyword evidence="6" id="KW-1185">Reference proteome</keyword>
<feature type="compositionally biased region" description="Basic and acidic residues" evidence="3">
    <location>
        <begin position="1"/>
        <end position="33"/>
    </location>
</feature>
<dbReference type="PROSITE" id="PS01031">
    <property type="entry name" value="SHSP"/>
    <property type="match status" value="1"/>
</dbReference>
<dbReference type="InterPro" id="IPR002068">
    <property type="entry name" value="A-crystallin/Hsp20_dom"/>
</dbReference>
<feature type="domain" description="SHSP" evidence="4">
    <location>
        <begin position="66"/>
        <end position="178"/>
    </location>
</feature>
<protein>
    <submittedName>
        <fullName evidence="5">Molecular chaperone Hap20</fullName>
    </submittedName>
</protein>
<dbReference type="EMBL" id="BDQG01000001">
    <property type="protein sequence ID" value="GAW66541.1"/>
    <property type="molecule type" value="Genomic_DNA"/>
</dbReference>
<comment type="caution">
    <text evidence="5">The sequence shown here is derived from an EMBL/GenBank/DDBJ whole genome shotgun (WGS) entry which is preliminary data.</text>
</comment>
<evidence type="ECO:0000256" key="1">
    <source>
        <dbReference type="PROSITE-ProRule" id="PRU00285"/>
    </source>
</evidence>
<evidence type="ECO:0000256" key="2">
    <source>
        <dbReference type="RuleBase" id="RU003616"/>
    </source>
</evidence>
<comment type="similarity">
    <text evidence="1 2">Belongs to the small heat shock protein (HSP20) family.</text>
</comment>
<name>A0ABQ0MK49_9BACT</name>
<reference evidence="6" key="1">
    <citation type="submission" date="2017-05" db="EMBL/GenBank/DDBJ databases">
        <title>Draft genome sequence of Geobacter pelophilus, a iron(III)-reducing bacteria.</title>
        <authorList>
            <person name="Aoyagi T."/>
            <person name="Koike H."/>
            <person name="Morita T."/>
            <person name="Sato Y."/>
            <person name="Habe H."/>
            <person name="Hori T."/>
        </authorList>
    </citation>
    <scope>NUCLEOTIDE SEQUENCE [LARGE SCALE GENOMIC DNA]</scope>
    <source>
        <strain evidence="6">Drf2</strain>
    </source>
</reference>
<dbReference type="InterPro" id="IPR008978">
    <property type="entry name" value="HSP20-like_chaperone"/>
</dbReference>
<proteinExistence type="inferred from homology"/>
<dbReference type="RefSeq" id="WP_085812885.1">
    <property type="nucleotide sequence ID" value="NZ_BDQG01000001.1"/>
</dbReference>
<dbReference type="InterPro" id="IPR031107">
    <property type="entry name" value="Small_HSP"/>
</dbReference>
<evidence type="ECO:0000259" key="4">
    <source>
        <dbReference type="PROSITE" id="PS01031"/>
    </source>
</evidence>
<accession>A0ABQ0MK49</accession>
<evidence type="ECO:0000313" key="6">
    <source>
        <dbReference type="Proteomes" id="UP000194153"/>
    </source>
</evidence>
<evidence type="ECO:0000256" key="3">
    <source>
        <dbReference type="SAM" id="MobiDB-lite"/>
    </source>
</evidence>
<dbReference type="SUPFAM" id="SSF49764">
    <property type="entry name" value="HSP20-like chaperones"/>
    <property type="match status" value="1"/>
</dbReference>
<dbReference type="Gene3D" id="2.60.40.790">
    <property type="match status" value="1"/>
</dbReference>
<dbReference type="PANTHER" id="PTHR11527">
    <property type="entry name" value="HEAT-SHOCK PROTEIN 20 FAMILY MEMBER"/>
    <property type="match status" value="1"/>
</dbReference>
<dbReference type="Pfam" id="PF00011">
    <property type="entry name" value="HSP20"/>
    <property type="match status" value="1"/>
</dbReference>
<organism evidence="5 6">
    <name type="scientific">Geoanaerobacter pelophilus</name>
    <dbReference type="NCBI Taxonomy" id="60036"/>
    <lineage>
        <taxon>Bacteria</taxon>
        <taxon>Pseudomonadati</taxon>
        <taxon>Thermodesulfobacteriota</taxon>
        <taxon>Desulfuromonadia</taxon>
        <taxon>Geobacterales</taxon>
        <taxon>Geobacteraceae</taxon>
        <taxon>Geoanaerobacter</taxon>
    </lineage>
</organism>